<keyword evidence="1" id="KW-0472">Membrane</keyword>
<keyword evidence="1" id="KW-1133">Transmembrane helix</keyword>
<feature type="transmembrane region" description="Helical" evidence="1">
    <location>
        <begin position="84"/>
        <end position="100"/>
    </location>
</feature>
<evidence type="ECO:0000256" key="1">
    <source>
        <dbReference type="SAM" id="Phobius"/>
    </source>
</evidence>
<keyword evidence="3" id="KW-1185">Reference proteome</keyword>
<proteinExistence type="predicted"/>
<comment type="caution">
    <text evidence="2">The sequence shown here is derived from an EMBL/GenBank/DDBJ whole genome shotgun (WGS) entry which is preliminary data.</text>
</comment>
<keyword evidence="1" id="KW-0812">Transmembrane</keyword>
<evidence type="ECO:0000313" key="3">
    <source>
        <dbReference type="Proteomes" id="UP000597761"/>
    </source>
</evidence>
<accession>A0ABQ1PQT5</accession>
<gene>
    <name evidence="2" type="ORF">GCM10011512_30100</name>
</gene>
<feature type="transmembrane region" description="Helical" evidence="1">
    <location>
        <begin position="30"/>
        <end position="48"/>
    </location>
</feature>
<feature type="transmembrane region" description="Helical" evidence="1">
    <location>
        <begin position="54"/>
        <end position="72"/>
    </location>
</feature>
<dbReference type="Proteomes" id="UP000597761">
    <property type="component" value="Unassembled WGS sequence"/>
</dbReference>
<sequence length="143" mass="16250">MITDIITMAKAQMSEKQFWLQRLCKTSLRALHILGIVGAGGGILLSVPKESWQLYWIMAMASGSCLMLWEIVRDWRWLIQLKGVLTLVKLLLILLFIPLASYKSELLVTVVLLSVIVSHGPAGLRHYSIVHRRRIDSRKEIKG</sequence>
<evidence type="ECO:0000313" key="2">
    <source>
        <dbReference type="EMBL" id="GGD01229.1"/>
    </source>
</evidence>
<organism evidence="2 3">
    <name type="scientific">Tersicoccus solisilvae</name>
    <dbReference type="NCBI Taxonomy" id="1882339"/>
    <lineage>
        <taxon>Bacteria</taxon>
        <taxon>Bacillati</taxon>
        <taxon>Actinomycetota</taxon>
        <taxon>Actinomycetes</taxon>
        <taxon>Micrococcales</taxon>
        <taxon>Micrococcaceae</taxon>
        <taxon>Tersicoccus</taxon>
    </lineage>
</organism>
<name>A0ABQ1PQT5_9MICC</name>
<dbReference type="EMBL" id="BMJI01000061">
    <property type="protein sequence ID" value="GGD01229.1"/>
    <property type="molecule type" value="Genomic_DNA"/>
</dbReference>
<feature type="transmembrane region" description="Helical" evidence="1">
    <location>
        <begin position="106"/>
        <end position="124"/>
    </location>
</feature>
<reference evidence="3" key="1">
    <citation type="journal article" date="2019" name="Int. J. Syst. Evol. Microbiol.">
        <title>The Global Catalogue of Microorganisms (GCM) 10K type strain sequencing project: providing services to taxonomists for standard genome sequencing and annotation.</title>
        <authorList>
            <consortium name="The Broad Institute Genomics Platform"/>
            <consortium name="The Broad Institute Genome Sequencing Center for Infectious Disease"/>
            <person name="Wu L."/>
            <person name="Ma J."/>
        </authorList>
    </citation>
    <scope>NUCLEOTIDE SEQUENCE [LARGE SCALE GENOMIC DNA]</scope>
    <source>
        <strain evidence="3">CGMCC 1.15480</strain>
    </source>
</reference>
<protein>
    <submittedName>
        <fullName evidence="2">Uncharacterized protein</fullName>
    </submittedName>
</protein>